<dbReference type="InterPro" id="IPR050983">
    <property type="entry name" value="GST_Omega/HSP26"/>
</dbReference>
<dbReference type="Pfam" id="PF13409">
    <property type="entry name" value="GST_N_2"/>
    <property type="match status" value="1"/>
</dbReference>
<sequence length="212" mass="23795">MPTLHWSPRSPYVRKVMVALHEKGLASQVTVVRTHADPLIPHDGLMQVNPLSKIPTLEREGLPPIWDSRVICEWADQEGTEGPRLFPADPEARVLALRDEATGSGLMDIALPWLVETRMRPEEQRSPQQIDAWRRKAGSTLDWLEENIGAIAARDFDIGHVAIGAALSYLDFRFGAENWPKGRPQLAAWHTSFRARPSVQATEFRDDPRPAG</sequence>
<dbReference type="InterPro" id="IPR004045">
    <property type="entry name" value="Glutathione_S-Trfase_N"/>
</dbReference>
<dbReference type="SUPFAM" id="SSF52833">
    <property type="entry name" value="Thioredoxin-like"/>
    <property type="match status" value="1"/>
</dbReference>
<dbReference type="Gene3D" id="3.40.30.10">
    <property type="entry name" value="Glutaredoxin"/>
    <property type="match status" value="1"/>
</dbReference>
<gene>
    <name evidence="2" type="ORF">SAMN04487971_103112</name>
</gene>
<dbReference type="PANTHER" id="PTHR43968">
    <property type="match status" value="1"/>
</dbReference>
<keyword evidence="3" id="KW-1185">Reference proteome</keyword>
<feature type="domain" description="GST N-terminal" evidence="1">
    <location>
        <begin position="1"/>
        <end position="83"/>
    </location>
</feature>
<dbReference type="STRING" id="525640.SAMN04487971_103112"/>
<dbReference type="OrthoDB" id="9795329at2"/>
<dbReference type="RefSeq" id="WP_090753321.1">
    <property type="nucleotide sequence ID" value="NZ_FNGE01000003.1"/>
</dbReference>
<name>A0A1G9ESJ5_9RHOB</name>
<dbReference type="EMBL" id="FNGE01000003">
    <property type="protein sequence ID" value="SDK79064.1"/>
    <property type="molecule type" value="Genomic_DNA"/>
</dbReference>
<evidence type="ECO:0000313" key="2">
    <source>
        <dbReference type="EMBL" id="SDK79064.1"/>
    </source>
</evidence>
<keyword evidence="2" id="KW-0808">Transferase</keyword>
<dbReference type="GO" id="GO:0005737">
    <property type="term" value="C:cytoplasm"/>
    <property type="evidence" value="ECO:0007669"/>
    <property type="project" value="TreeGrafter"/>
</dbReference>
<dbReference type="PROSITE" id="PS50404">
    <property type="entry name" value="GST_NTER"/>
    <property type="match status" value="1"/>
</dbReference>
<dbReference type="AlphaFoldDB" id="A0A1G9ESJ5"/>
<dbReference type="GO" id="GO:0016740">
    <property type="term" value="F:transferase activity"/>
    <property type="evidence" value="ECO:0007669"/>
    <property type="project" value="UniProtKB-KW"/>
</dbReference>
<dbReference type="InterPro" id="IPR036249">
    <property type="entry name" value="Thioredoxin-like_sf"/>
</dbReference>
<dbReference type="CDD" id="cd03205">
    <property type="entry name" value="GST_C_6"/>
    <property type="match status" value="1"/>
</dbReference>
<dbReference type="Pfam" id="PF13410">
    <property type="entry name" value="GST_C_2"/>
    <property type="match status" value="1"/>
</dbReference>
<organism evidence="2 3">
    <name type="scientific">Paracoccus chinensis</name>
    <dbReference type="NCBI Taxonomy" id="525640"/>
    <lineage>
        <taxon>Bacteria</taxon>
        <taxon>Pseudomonadati</taxon>
        <taxon>Pseudomonadota</taxon>
        <taxon>Alphaproteobacteria</taxon>
        <taxon>Rhodobacterales</taxon>
        <taxon>Paracoccaceae</taxon>
        <taxon>Paracoccus</taxon>
    </lineage>
</organism>
<protein>
    <submittedName>
        <fullName evidence="2">Glutathione S-transferase</fullName>
    </submittedName>
</protein>
<evidence type="ECO:0000313" key="3">
    <source>
        <dbReference type="Proteomes" id="UP000199555"/>
    </source>
</evidence>
<dbReference type="InterPro" id="IPR036282">
    <property type="entry name" value="Glutathione-S-Trfase_C_sf"/>
</dbReference>
<evidence type="ECO:0000259" key="1">
    <source>
        <dbReference type="PROSITE" id="PS50404"/>
    </source>
</evidence>
<dbReference type="PANTHER" id="PTHR43968:SF6">
    <property type="entry name" value="GLUTATHIONE S-TRANSFERASE OMEGA"/>
    <property type="match status" value="1"/>
</dbReference>
<reference evidence="3" key="1">
    <citation type="submission" date="2016-10" db="EMBL/GenBank/DDBJ databases">
        <authorList>
            <person name="Varghese N."/>
            <person name="Submissions S."/>
        </authorList>
    </citation>
    <scope>NUCLEOTIDE SEQUENCE [LARGE SCALE GENOMIC DNA]</scope>
    <source>
        <strain evidence="3">CGMCC 1.7655</strain>
    </source>
</reference>
<dbReference type="Proteomes" id="UP000199555">
    <property type="component" value="Unassembled WGS sequence"/>
</dbReference>
<dbReference type="Gene3D" id="1.20.1050.10">
    <property type="match status" value="1"/>
</dbReference>
<accession>A0A1G9ESJ5</accession>
<dbReference type="SUPFAM" id="SSF47616">
    <property type="entry name" value="GST C-terminal domain-like"/>
    <property type="match status" value="1"/>
</dbReference>
<proteinExistence type="predicted"/>